<accession>A0ABU6ML48</accession>
<evidence type="ECO:0000259" key="6">
    <source>
        <dbReference type="Pfam" id="PF08281"/>
    </source>
</evidence>
<keyword evidence="2" id="KW-0805">Transcription regulation</keyword>
<comment type="caution">
    <text evidence="7">The sequence shown here is derived from an EMBL/GenBank/DDBJ whole genome shotgun (WGS) entry which is preliminary data.</text>
</comment>
<dbReference type="InterPro" id="IPR007627">
    <property type="entry name" value="RNA_pol_sigma70_r2"/>
</dbReference>
<dbReference type="PANTHER" id="PTHR43133:SF51">
    <property type="entry name" value="RNA POLYMERASE SIGMA FACTOR"/>
    <property type="match status" value="1"/>
</dbReference>
<gene>
    <name evidence="7" type="ORF">P4T90_19560</name>
</gene>
<dbReference type="InterPro" id="IPR014284">
    <property type="entry name" value="RNA_pol_sigma-70_dom"/>
</dbReference>
<dbReference type="SUPFAM" id="SSF88659">
    <property type="entry name" value="Sigma3 and sigma4 domains of RNA polymerase sigma factors"/>
    <property type="match status" value="1"/>
</dbReference>
<dbReference type="InterPro" id="IPR039425">
    <property type="entry name" value="RNA_pol_sigma-70-like"/>
</dbReference>
<name>A0ABU6ML48_9BACI</name>
<protein>
    <submittedName>
        <fullName evidence="7">Sigma-70 family RNA polymerase sigma factor</fullName>
    </submittedName>
</protein>
<evidence type="ECO:0000313" key="8">
    <source>
        <dbReference type="Proteomes" id="UP001341444"/>
    </source>
</evidence>
<dbReference type="InterPro" id="IPR013249">
    <property type="entry name" value="RNA_pol_sigma70_r4_t2"/>
</dbReference>
<dbReference type="Pfam" id="PF08281">
    <property type="entry name" value="Sigma70_r4_2"/>
    <property type="match status" value="1"/>
</dbReference>
<comment type="similarity">
    <text evidence="1">Belongs to the sigma-70 factor family. ECF subfamily.</text>
</comment>
<evidence type="ECO:0000256" key="1">
    <source>
        <dbReference type="ARBA" id="ARBA00010641"/>
    </source>
</evidence>
<dbReference type="InterPro" id="IPR013324">
    <property type="entry name" value="RNA_pol_sigma_r3/r4-like"/>
</dbReference>
<keyword evidence="3" id="KW-0731">Sigma factor</keyword>
<evidence type="ECO:0000313" key="7">
    <source>
        <dbReference type="EMBL" id="MED1205250.1"/>
    </source>
</evidence>
<feature type="domain" description="RNA polymerase sigma-70 region 2" evidence="5">
    <location>
        <begin position="25"/>
        <end position="88"/>
    </location>
</feature>
<dbReference type="Pfam" id="PF04542">
    <property type="entry name" value="Sigma70_r2"/>
    <property type="match status" value="1"/>
</dbReference>
<evidence type="ECO:0000256" key="3">
    <source>
        <dbReference type="ARBA" id="ARBA00023082"/>
    </source>
</evidence>
<dbReference type="InterPro" id="IPR036388">
    <property type="entry name" value="WH-like_DNA-bd_sf"/>
</dbReference>
<dbReference type="Gene3D" id="1.10.1740.10">
    <property type="match status" value="1"/>
</dbReference>
<keyword evidence="4" id="KW-0804">Transcription</keyword>
<dbReference type="PANTHER" id="PTHR43133">
    <property type="entry name" value="RNA POLYMERASE ECF-TYPE SIGMA FACTO"/>
    <property type="match status" value="1"/>
</dbReference>
<proteinExistence type="inferred from homology"/>
<dbReference type="EMBL" id="JARMAB010000030">
    <property type="protein sequence ID" value="MED1205250.1"/>
    <property type="molecule type" value="Genomic_DNA"/>
</dbReference>
<feature type="domain" description="RNA polymerase sigma factor 70 region 4 type 2" evidence="6">
    <location>
        <begin position="109"/>
        <end position="158"/>
    </location>
</feature>
<sequence>MDEVSLVEKAKKGDETAFYQAMLLHKEQLYRIAISYLKTEEGAIEAIQEITYRCYKSLKKLKKAEYFSTWLIRILLNYCHDELRKQKRIVLSSEMAELAGAKEDTSFIELYEAVEALHPKYRDVIMLKYYHDLKIADIARILECPEGTIKTWLKKGLQLIRKQWTEEGGDTIA</sequence>
<organism evidence="7 8">
    <name type="scientific">Heyndrickxia acidicola</name>
    <dbReference type="NCBI Taxonomy" id="209389"/>
    <lineage>
        <taxon>Bacteria</taxon>
        <taxon>Bacillati</taxon>
        <taxon>Bacillota</taxon>
        <taxon>Bacilli</taxon>
        <taxon>Bacillales</taxon>
        <taxon>Bacillaceae</taxon>
        <taxon>Heyndrickxia</taxon>
    </lineage>
</organism>
<dbReference type="NCBIfam" id="TIGR02937">
    <property type="entry name" value="sigma70-ECF"/>
    <property type="match status" value="1"/>
</dbReference>
<evidence type="ECO:0000259" key="5">
    <source>
        <dbReference type="Pfam" id="PF04542"/>
    </source>
</evidence>
<dbReference type="CDD" id="cd06171">
    <property type="entry name" value="Sigma70_r4"/>
    <property type="match status" value="1"/>
</dbReference>
<dbReference type="InterPro" id="IPR013325">
    <property type="entry name" value="RNA_pol_sigma_r2"/>
</dbReference>
<keyword evidence="8" id="KW-1185">Reference proteome</keyword>
<dbReference type="Gene3D" id="1.10.10.10">
    <property type="entry name" value="Winged helix-like DNA-binding domain superfamily/Winged helix DNA-binding domain"/>
    <property type="match status" value="1"/>
</dbReference>
<evidence type="ECO:0000256" key="4">
    <source>
        <dbReference type="ARBA" id="ARBA00023163"/>
    </source>
</evidence>
<dbReference type="SUPFAM" id="SSF88946">
    <property type="entry name" value="Sigma2 domain of RNA polymerase sigma factors"/>
    <property type="match status" value="1"/>
</dbReference>
<reference evidence="7 8" key="1">
    <citation type="submission" date="2023-03" db="EMBL/GenBank/DDBJ databases">
        <title>Bacillus Genome Sequencing.</title>
        <authorList>
            <person name="Dunlap C."/>
        </authorList>
    </citation>
    <scope>NUCLEOTIDE SEQUENCE [LARGE SCALE GENOMIC DNA]</scope>
    <source>
        <strain evidence="7 8">B-23453</strain>
    </source>
</reference>
<dbReference type="RefSeq" id="WP_066262446.1">
    <property type="nucleotide sequence ID" value="NZ_JARMAB010000030.1"/>
</dbReference>
<dbReference type="Proteomes" id="UP001341444">
    <property type="component" value="Unassembled WGS sequence"/>
</dbReference>
<evidence type="ECO:0000256" key="2">
    <source>
        <dbReference type="ARBA" id="ARBA00023015"/>
    </source>
</evidence>